<feature type="domain" description="RRM" evidence="8">
    <location>
        <begin position="114"/>
        <end position="193"/>
    </location>
</feature>
<dbReference type="CDD" id="cd12291">
    <property type="entry name" value="RRM1_La"/>
    <property type="match status" value="1"/>
</dbReference>
<gene>
    <name evidence="11" type="ORF">D0Y65_046322</name>
</gene>
<dbReference type="InterPro" id="IPR036388">
    <property type="entry name" value="WH-like_DNA-bd_sf"/>
</dbReference>
<dbReference type="Pfam" id="PF05383">
    <property type="entry name" value="La"/>
    <property type="match status" value="1"/>
</dbReference>
<dbReference type="PROSITE" id="PS50102">
    <property type="entry name" value="RRM"/>
    <property type="match status" value="1"/>
</dbReference>
<feature type="compositionally biased region" description="Basic and acidic residues" evidence="7">
    <location>
        <begin position="404"/>
        <end position="413"/>
    </location>
</feature>
<dbReference type="GO" id="GO:1990904">
    <property type="term" value="C:ribonucleoprotein complex"/>
    <property type="evidence" value="ECO:0007669"/>
    <property type="project" value="UniProtKB-UniRule"/>
</dbReference>
<dbReference type="PROSITE" id="PS50961">
    <property type="entry name" value="HTH_LA"/>
    <property type="match status" value="1"/>
</dbReference>
<evidence type="ECO:0000313" key="11">
    <source>
        <dbReference type="EMBL" id="RZB57588.1"/>
    </source>
</evidence>
<dbReference type="AlphaFoldDB" id="A0A445G8V1"/>
<dbReference type="InterPro" id="IPR000504">
    <property type="entry name" value="RRM_dom"/>
</dbReference>
<dbReference type="Pfam" id="PF08777">
    <property type="entry name" value="RRM_3"/>
    <property type="match status" value="1"/>
</dbReference>
<evidence type="ECO:0000313" key="12">
    <source>
        <dbReference type="Proteomes" id="UP000289340"/>
    </source>
</evidence>
<feature type="region of interest" description="Disordered" evidence="7">
    <location>
        <begin position="388"/>
        <end position="413"/>
    </location>
</feature>
<dbReference type="Pfam" id="PF24769">
    <property type="entry name" value="At2g29880_C"/>
    <property type="match status" value="1"/>
</dbReference>
<keyword evidence="12" id="KW-1185">Reference proteome</keyword>
<feature type="region of interest" description="Disordered" evidence="7">
    <location>
        <begin position="249"/>
        <end position="293"/>
    </location>
</feature>
<evidence type="ECO:0000256" key="2">
    <source>
        <dbReference type="ARBA" id="ARBA00004642"/>
    </source>
</evidence>
<feature type="domain" description="HTH La-type RNA-binding" evidence="9">
    <location>
        <begin position="4"/>
        <end position="109"/>
    </location>
</feature>
<dbReference type="PRINTS" id="PR00302">
    <property type="entry name" value="LUPUSLA"/>
</dbReference>
<comment type="subcellular location">
    <subcellularLocation>
        <location evidence="1">Nucleus</location>
        <location evidence="1">Nucleolus</location>
    </subcellularLocation>
    <subcellularLocation>
        <location evidence="2">Nucleus</location>
        <location evidence="2">Nucleoplasm</location>
    </subcellularLocation>
</comment>
<feature type="compositionally biased region" description="Basic and acidic residues" evidence="7">
    <location>
        <begin position="262"/>
        <end position="290"/>
    </location>
</feature>
<dbReference type="SMART" id="SM00360">
    <property type="entry name" value="RRM"/>
    <property type="match status" value="2"/>
</dbReference>
<evidence type="ECO:0000259" key="10">
    <source>
        <dbReference type="PROSITE" id="PS51939"/>
    </source>
</evidence>
<evidence type="ECO:0000256" key="6">
    <source>
        <dbReference type="PROSITE-ProRule" id="PRU00332"/>
    </source>
</evidence>
<dbReference type="FunFam" id="1.10.10.10:FF:000795">
    <property type="entry name" value="La protein 2"/>
    <property type="match status" value="1"/>
</dbReference>
<dbReference type="Gene3D" id="1.10.10.10">
    <property type="entry name" value="Winged helix-like DNA-binding domain superfamily/Winged helix DNA-binding domain"/>
    <property type="match status" value="1"/>
</dbReference>
<dbReference type="GO" id="GO:0005654">
    <property type="term" value="C:nucleoplasm"/>
    <property type="evidence" value="ECO:0007669"/>
    <property type="project" value="UniProtKB-SubCell"/>
</dbReference>
<feature type="region of interest" description="Disordered" evidence="7">
    <location>
        <begin position="200"/>
        <end position="224"/>
    </location>
</feature>
<dbReference type="SMART" id="SM00715">
    <property type="entry name" value="LA"/>
    <property type="match status" value="1"/>
</dbReference>
<dbReference type="InterPro" id="IPR006630">
    <property type="entry name" value="La_HTH"/>
</dbReference>
<organism evidence="11 12">
    <name type="scientific">Glycine soja</name>
    <name type="common">Wild soybean</name>
    <dbReference type="NCBI Taxonomy" id="3848"/>
    <lineage>
        <taxon>Eukaryota</taxon>
        <taxon>Viridiplantae</taxon>
        <taxon>Streptophyta</taxon>
        <taxon>Embryophyta</taxon>
        <taxon>Tracheophyta</taxon>
        <taxon>Spermatophyta</taxon>
        <taxon>Magnoliopsida</taxon>
        <taxon>eudicotyledons</taxon>
        <taxon>Gunneridae</taxon>
        <taxon>Pentapetalae</taxon>
        <taxon>rosids</taxon>
        <taxon>fabids</taxon>
        <taxon>Fabales</taxon>
        <taxon>Fabaceae</taxon>
        <taxon>Papilionoideae</taxon>
        <taxon>50 kb inversion clade</taxon>
        <taxon>NPAAA clade</taxon>
        <taxon>indigoferoid/millettioid clade</taxon>
        <taxon>Phaseoleae</taxon>
        <taxon>Glycine</taxon>
        <taxon>Glycine subgen. Soja</taxon>
    </lineage>
</organism>
<reference evidence="11 12" key="1">
    <citation type="submission" date="2018-09" db="EMBL/GenBank/DDBJ databases">
        <title>A high-quality reference genome of wild soybean provides a powerful tool to mine soybean genomes.</title>
        <authorList>
            <person name="Xie M."/>
            <person name="Chung C.Y.L."/>
            <person name="Li M.-W."/>
            <person name="Wong F.-L."/>
            <person name="Chan T.-F."/>
            <person name="Lam H.-M."/>
        </authorList>
    </citation>
    <scope>NUCLEOTIDE SEQUENCE [LARGE SCALE GENOMIC DNA]</scope>
    <source>
        <strain evidence="12">cv. W05</strain>
        <tissue evidence="11">Hypocotyl of etiolated seedlings</tissue>
    </source>
</reference>
<evidence type="ECO:0000259" key="9">
    <source>
        <dbReference type="PROSITE" id="PS50961"/>
    </source>
</evidence>
<feature type="domain" description="XRRM" evidence="10">
    <location>
        <begin position="286"/>
        <end position="410"/>
    </location>
</feature>
<dbReference type="SUPFAM" id="SSF54928">
    <property type="entry name" value="RNA-binding domain, RBD"/>
    <property type="match status" value="1"/>
</dbReference>
<name>A0A445G8V1_GLYSO</name>
<dbReference type="InterPro" id="IPR035979">
    <property type="entry name" value="RBD_domain_sf"/>
</dbReference>
<dbReference type="InterPro" id="IPR055314">
    <property type="entry name" value="At2g29880-like"/>
</dbReference>
<dbReference type="Gramene" id="XM_028352976.1">
    <property type="protein sequence ID" value="XP_028208777.1"/>
    <property type="gene ID" value="LOC114391954"/>
</dbReference>
<dbReference type="GO" id="GO:0003723">
    <property type="term" value="F:RNA binding"/>
    <property type="evidence" value="ECO:0007669"/>
    <property type="project" value="UniProtKB-UniRule"/>
</dbReference>
<dbReference type="InterPro" id="IPR002344">
    <property type="entry name" value="Lupus_La"/>
</dbReference>
<keyword evidence="3 6" id="KW-0694">RNA-binding</keyword>
<comment type="function">
    <text evidence="5">Binds to the 3' poly(U) terminus of nascent RNA polymerase III transcripts, protecting them from exonuclease digestion and facilitating their folding and maturation.</text>
</comment>
<dbReference type="Proteomes" id="UP000289340">
    <property type="component" value="Chromosome 17"/>
</dbReference>
<dbReference type="SUPFAM" id="SSF46785">
    <property type="entry name" value="Winged helix' DNA-binding domain"/>
    <property type="match status" value="1"/>
</dbReference>
<dbReference type="GO" id="GO:0005730">
    <property type="term" value="C:nucleolus"/>
    <property type="evidence" value="ECO:0007669"/>
    <property type="project" value="UniProtKB-SubCell"/>
</dbReference>
<evidence type="ECO:0000256" key="5">
    <source>
        <dbReference type="ARBA" id="ARBA00057261"/>
    </source>
</evidence>
<dbReference type="InterPro" id="IPR014886">
    <property type="entry name" value="La_xRRM"/>
</dbReference>
<feature type="compositionally biased region" description="Polar residues" evidence="7">
    <location>
        <begin position="578"/>
        <end position="590"/>
    </location>
</feature>
<feature type="compositionally biased region" description="Polar residues" evidence="7">
    <location>
        <begin position="249"/>
        <end position="260"/>
    </location>
</feature>
<accession>A0A445G8V1</accession>
<dbReference type="EMBL" id="QZWG01000017">
    <property type="protein sequence ID" value="RZB57588.1"/>
    <property type="molecule type" value="Genomic_DNA"/>
</dbReference>
<dbReference type="PANTHER" id="PTHR47864:SF2">
    <property type="entry name" value="MYB_SANT-LIKE DNA-BINDING DOMAIN PROTEIN"/>
    <property type="match status" value="1"/>
</dbReference>
<evidence type="ECO:0000256" key="4">
    <source>
        <dbReference type="ARBA" id="ARBA00023242"/>
    </source>
</evidence>
<evidence type="ECO:0000256" key="3">
    <source>
        <dbReference type="ARBA" id="ARBA00022884"/>
    </source>
</evidence>
<dbReference type="CDD" id="cd08030">
    <property type="entry name" value="LA_like_plant"/>
    <property type="match status" value="1"/>
</dbReference>
<dbReference type="PROSITE" id="PS51939">
    <property type="entry name" value="XRRM"/>
    <property type="match status" value="1"/>
</dbReference>
<dbReference type="InterPro" id="IPR012677">
    <property type="entry name" value="Nucleotide-bd_a/b_plait_sf"/>
</dbReference>
<comment type="caution">
    <text evidence="11">The sequence shown here is derived from an EMBL/GenBank/DDBJ whole genome shotgun (WGS) entry which is preliminary data.</text>
</comment>
<feature type="compositionally biased region" description="Polar residues" evidence="7">
    <location>
        <begin position="215"/>
        <end position="224"/>
    </location>
</feature>
<feature type="compositionally biased region" description="Polar residues" evidence="7">
    <location>
        <begin position="390"/>
        <end position="403"/>
    </location>
</feature>
<dbReference type="Pfam" id="PF00076">
    <property type="entry name" value="RRM_1"/>
    <property type="match status" value="1"/>
</dbReference>
<evidence type="ECO:0000256" key="1">
    <source>
        <dbReference type="ARBA" id="ARBA00004604"/>
    </source>
</evidence>
<feature type="compositionally biased region" description="Pro residues" evidence="7">
    <location>
        <begin position="594"/>
        <end position="606"/>
    </location>
</feature>
<keyword evidence="4" id="KW-0539">Nucleus</keyword>
<protein>
    <submittedName>
        <fullName evidence="11">La protein 1 isoform A</fullName>
    </submittedName>
</protein>
<evidence type="ECO:0000259" key="8">
    <source>
        <dbReference type="PROSITE" id="PS50102"/>
    </source>
</evidence>
<sequence length="736" mass="83297">MSTASLDEETAKKVVRQVEFYFSDSNLPRDNFLRKTVTESEDGMVSLALICSFNRMRTHLNLGDVKLDGVTKDTVKAVAQALKNSALVRVSEDGTKVGRATELLKPEEVIEQVEIRTIAALPFEYDVKLEDVETFFAQYAKVNSVRLPRHVGDKKFFCGTALVEFSSDEETEKVLKQSLVYAGAELQLKLKKDFDAQREKELEEQEKFRPPLGSGHQNNTNTEANYPKGLLIAFKLKSISDQVPLDQNNIDQQANDSNVVKDNADNDKENNGVSEGKDTEGEEKSKETDGKNYAAAYKDNNDVVSREDLKGVFEKFGTVKYIDFKIGEESGYIQFEEPEAAQKARAAAVLSEKEGLVVKNYIATLDPVTGEAEREYWTLLRGNQGKIRGCTNNRGSDQMGDSQENNKEKSRDKDNYVSWTMEDTNELLHLLVDAMNRGLRDVNGSLSKQNVERIILPQLNAKTKFPKTYSHYLSRIKWFRNQYNMMSTLMRNNSGFGWDPIEKTFTAHEDVWKDYLKSHPSHSKLRGKSMVDYEYLKIVVGGGVSSGNNSISVDPDDTDATTFEPENRTVGIKEFSYDPNSDTFITSNNYEPAYQPPSNQPSPSSHPPLDSEVPIEKQNCHKRRRSEYGGSSSAVGINNQGNVLENLSVGIGTIAVNFEKISNMMEKREKDRDRDRELDRELEGIIWDVIKEISNLDDITRFKTVELLNTKAKKDFFLKMSPEERSSWINFKLGNN</sequence>
<dbReference type="GO" id="GO:0006396">
    <property type="term" value="P:RNA processing"/>
    <property type="evidence" value="ECO:0007669"/>
    <property type="project" value="InterPro"/>
</dbReference>
<evidence type="ECO:0000256" key="7">
    <source>
        <dbReference type="SAM" id="MobiDB-lite"/>
    </source>
</evidence>
<feature type="compositionally biased region" description="Basic and acidic residues" evidence="7">
    <location>
        <begin position="200"/>
        <end position="209"/>
    </location>
</feature>
<dbReference type="InterPro" id="IPR036390">
    <property type="entry name" value="WH_DNA-bd_sf"/>
</dbReference>
<dbReference type="PANTHER" id="PTHR47864">
    <property type="entry name" value="TRANSMEMBRANE PROTEIN"/>
    <property type="match status" value="1"/>
</dbReference>
<feature type="region of interest" description="Disordered" evidence="7">
    <location>
        <begin position="546"/>
        <end position="613"/>
    </location>
</feature>
<dbReference type="Pfam" id="PF12776">
    <property type="entry name" value="Myb_DNA-bind_3"/>
    <property type="match status" value="1"/>
</dbReference>
<dbReference type="InterPro" id="IPR024752">
    <property type="entry name" value="Myb/SANT-like_dom"/>
</dbReference>
<proteinExistence type="predicted"/>
<dbReference type="Gene3D" id="3.30.70.330">
    <property type="match status" value="2"/>
</dbReference>
<dbReference type="InterPro" id="IPR056253">
    <property type="entry name" value="At2g29880-like_C"/>
</dbReference>